<reference evidence="3 5" key="1">
    <citation type="submission" date="2024-01" db="EMBL/GenBank/DDBJ databases">
        <title>The genomes of 5 underutilized Papilionoideae crops provide insights into root nodulation and disease resistanc.</title>
        <authorList>
            <person name="Jiang F."/>
        </authorList>
    </citation>
    <scope>NUCLEOTIDE SEQUENCE [LARGE SCALE GENOMIC DNA]</scope>
    <source>
        <strain evidence="3">JINMINGXINNONG_FW02</strain>
        <tissue evidence="3">Leaves</tissue>
    </source>
</reference>
<dbReference type="EMBL" id="JAYMYR010000106">
    <property type="protein sequence ID" value="KAK7325738.1"/>
    <property type="molecule type" value="Genomic_DNA"/>
</dbReference>
<proteinExistence type="predicted"/>
<evidence type="ECO:0000313" key="4">
    <source>
        <dbReference type="EMBL" id="KAK7325822.1"/>
    </source>
</evidence>
<feature type="chain" id="PRO_5044711271" evidence="1">
    <location>
        <begin position="23"/>
        <end position="175"/>
    </location>
</feature>
<dbReference type="Proteomes" id="UP001374584">
    <property type="component" value="Unassembled WGS sequence"/>
</dbReference>
<dbReference type="AlphaFoldDB" id="A0AAN9L0V0"/>
<evidence type="ECO:0000313" key="5">
    <source>
        <dbReference type="Proteomes" id="UP001374584"/>
    </source>
</evidence>
<evidence type="ECO:0000313" key="2">
    <source>
        <dbReference type="EMBL" id="KAK7322006.1"/>
    </source>
</evidence>
<sequence>MRSRVFRCGFSLSLVLEPSTCGSTLTLAKVGESTAREMGWMSLASLQKGAVLLSIPQGRRNGIHAERGASGILVTSRRRGDCGTDFRNAQGTNAKANAKKKLLDVYPVLTSNPSSSEGGWKSSASRQANDGFEPLTAKASRSKPGAFFSSKPVVPNLRKGNEILFAVQPAARLVV</sequence>
<name>A0AAN9L0V0_PHACN</name>
<keyword evidence="1" id="KW-0732">Signal</keyword>
<accession>A0AAN9L0V0</accession>
<keyword evidence="5" id="KW-1185">Reference proteome</keyword>
<dbReference type="EMBL" id="JAYMYR010000200">
    <property type="protein sequence ID" value="KAK7322006.1"/>
    <property type="molecule type" value="Genomic_DNA"/>
</dbReference>
<dbReference type="EMBL" id="JAYMYR010000104">
    <property type="protein sequence ID" value="KAK7325822.1"/>
    <property type="molecule type" value="Genomic_DNA"/>
</dbReference>
<evidence type="ECO:0000256" key="1">
    <source>
        <dbReference type="SAM" id="SignalP"/>
    </source>
</evidence>
<protein>
    <submittedName>
        <fullName evidence="3">Uncharacterized protein</fullName>
    </submittedName>
</protein>
<feature type="signal peptide" evidence="1">
    <location>
        <begin position="1"/>
        <end position="22"/>
    </location>
</feature>
<organism evidence="3 5">
    <name type="scientific">Phaseolus coccineus</name>
    <name type="common">Scarlet runner bean</name>
    <name type="synonym">Phaseolus multiflorus</name>
    <dbReference type="NCBI Taxonomy" id="3886"/>
    <lineage>
        <taxon>Eukaryota</taxon>
        <taxon>Viridiplantae</taxon>
        <taxon>Streptophyta</taxon>
        <taxon>Embryophyta</taxon>
        <taxon>Tracheophyta</taxon>
        <taxon>Spermatophyta</taxon>
        <taxon>Magnoliopsida</taxon>
        <taxon>eudicotyledons</taxon>
        <taxon>Gunneridae</taxon>
        <taxon>Pentapetalae</taxon>
        <taxon>rosids</taxon>
        <taxon>fabids</taxon>
        <taxon>Fabales</taxon>
        <taxon>Fabaceae</taxon>
        <taxon>Papilionoideae</taxon>
        <taxon>50 kb inversion clade</taxon>
        <taxon>NPAAA clade</taxon>
        <taxon>indigoferoid/millettioid clade</taxon>
        <taxon>Phaseoleae</taxon>
        <taxon>Phaseolus</taxon>
    </lineage>
</organism>
<comment type="caution">
    <text evidence="3">The sequence shown here is derived from an EMBL/GenBank/DDBJ whole genome shotgun (WGS) entry which is preliminary data.</text>
</comment>
<gene>
    <name evidence="4" type="ORF">VNO80_33867</name>
    <name evidence="3" type="ORF">VNO80_34007</name>
    <name evidence="2" type="ORF">VNO80_35190</name>
</gene>
<evidence type="ECO:0000313" key="3">
    <source>
        <dbReference type="EMBL" id="KAK7325738.1"/>
    </source>
</evidence>